<dbReference type="CDD" id="cd00077">
    <property type="entry name" value="HDc"/>
    <property type="match status" value="1"/>
</dbReference>
<evidence type="ECO:0000259" key="2">
    <source>
        <dbReference type="PROSITE" id="PS51832"/>
    </source>
</evidence>
<dbReference type="SUPFAM" id="SSF55781">
    <property type="entry name" value="GAF domain-like"/>
    <property type="match status" value="1"/>
</dbReference>
<evidence type="ECO:0000313" key="3">
    <source>
        <dbReference type="EMBL" id="APT73333.1"/>
    </source>
</evidence>
<protein>
    <submittedName>
        <fullName evidence="3">Phosphohydrolase</fullName>
    </submittedName>
</protein>
<feature type="transmembrane region" description="Helical" evidence="1">
    <location>
        <begin position="15"/>
        <end position="36"/>
    </location>
</feature>
<feature type="transmembrane region" description="Helical" evidence="1">
    <location>
        <begin position="103"/>
        <end position="123"/>
    </location>
</feature>
<dbReference type="NCBIfam" id="TIGR00277">
    <property type="entry name" value="HDIG"/>
    <property type="match status" value="1"/>
</dbReference>
<accession>A0ABM6GCV2</accession>
<dbReference type="SUPFAM" id="SSF109604">
    <property type="entry name" value="HD-domain/PDEase-like"/>
    <property type="match status" value="1"/>
</dbReference>
<dbReference type="Gene3D" id="3.30.450.40">
    <property type="match status" value="1"/>
</dbReference>
<organism evidence="3 4">
    <name type="scientific">Thermosipho melanesiensis</name>
    <dbReference type="NCBI Taxonomy" id="46541"/>
    <lineage>
        <taxon>Bacteria</taxon>
        <taxon>Thermotogati</taxon>
        <taxon>Thermotogota</taxon>
        <taxon>Thermotogae</taxon>
        <taxon>Thermotogales</taxon>
        <taxon>Fervidobacteriaceae</taxon>
        <taxon>Thermosipho</taxon>
    </lineage>
</organism>
<dbReference type="Proteomes" id="UP000185490">
    <property type="component" value="Chromosome"/>
</dbReference>
<dbReference type="InterPro" id="IPR006675">
    <property type="entry name" value="HDIG_dom"/>
</dbReference>
<dbReference type="PROSITE" id="PS51832">
    <property type="entry name" value="HD_GYP"/>
    <property type="match status" value="1"/>
</dbReference>
<evidence type="ECO:0000313" key="4">
    <source>
        <dbReference type="Proteomes" id="UP000185490"/>
    </source>
</evidence>
<dbReference type="InterPro" id="IPR006674">
    <property type="entry name" value="HD_domain"/>
</dbReference>
<keyword evidence="1" id="KW-0472">Membrane</keyword>
<gene>
    <name evidence="3" type="ORF">BW47_01425</name>
</gene>
<dbReference type="SMART" id="SM00471">
    <property type="entry name" value="HDc"/>
    <property type="match status" value="1"/>
</dbReference>
<dbReference type="InterPro" id="IPR003607">
    <property type="entry name" value="HD/PDEase_dom"/>
</dbReference>
<reference evidence="3 4" key="1">
    <citation type="submission" date="2014-02" db="EMBL/GenBank/DDBJ databases">
        <title>Diversity of Thermotogales isolates from hydrothermal vents.</title>
        <authorList>
            <person name="Haverkamp T.H.A."/>
            <person name="Lossouarn J."/>
            <person name="Geslin C."/>
            <person name="Nesbo C.L."/>
        </authorList>
    </citation>
    <scope>NUCLEOTIDE SEQUENCE [LARGE SCALE GENOMIC DNA]</scope>
    <source>
        <strain evidence="3 4">431</strain>
    </source>
</reference>
<dbReference type="InterPro" id="IPR029016">
    <property type="entry name" value="GAF-like_dom_sf"/>
</dbReference>
<keyword evidence="1" id="KW-1133">Transmembrane helix</keyword>
<sequence>MKISEFILLDDNKKYLYLTVLFLMFFTSILILLFYFEKHNVENFTSLLKEKLAYESVLTLSKIFSTKDLTISFVKEKKTFFVSAEFDFEGRKVYVIKDLTFEVIVLSVLSLIFFLFLMGIITFKRKEIIKKVKIISEDLAKIEGNLKYFQNYLEYNPIVKKMKVEELESLKESVNYLQEIIVRNERELLDSIDEVVKTKKDLEDINTFLTSAYEILANVNPKDRIEDVAQYILEELIDIFKDVNAGSIILKQNNKFKYFAQVGYTDKLKEIEFCCENDVIAIQFEGYVSGDVIKNKNNEVFDEVFKEVGSEKIKSTYVIPIYVEQEKVGSICLDSFVNDKLKIPEYVNIFGKIFGNFLILKVYENSYKKMFFEILKMFVESVDKRVGKIHSRNVANLSKKLAKVFGVDEMKTWEAAMLHDIGKVFLSDRILKKPGRLTNAEKVQIQNHVKIGYEILNRFEFLKDISKIVLYHHERCDGKGIFGLKCEEIPLESRIILVVDAYFTMKNKGFDDFTIFDELYKDVENGKLDRKVVEELEKIVRRKKDE</sequence>
<keyword evidence="4" id="KW-1185">Reference proteome</keyword>
<evidence type="ECO:0000256" key="1">
    <source>
        <dbReference type="SAM" id="Phobius"/>
    </source>
</evidence>
<dbReference type="EMBL" id="CP007389">
    <property type="protein sequence ID" value="APT73333.1"/>
    <property type="molecule type" value="Genomic_DNA"/>
</dbReference>
<dbReference type="Gene3D" id="1.10.3210.10">
    <property type="entry name" value="Hypothetical protein af1432"/>
    <property type="match status" value="1"/>
</dbReference>
<dbReference type="RefSeq" id="WP_041425894.1">
    <property type="nucleotide sequence ID" value="NZ_CP007389.1"/>
</dbReference>
<dbReference type="InterPro" id="IPR037522">
    <property type="entry name" value="HD_GYP_dom"/>
</dbReference>
<keyword evidence="1" id="KW-0812">Transmembrane</keyword>
<proteinExistence type="predicted"/>
<dbReference type="Pfam" id="PF01966">
    <property type="entry name" value="HD"/>
    <property type="match status" value="1"/>
</dbReference>
<dbReference type="PANTHER" id="PTHR43155">
    <property type="entry name" value="CYCLIC DI-GMP PHOSPHODIESTERASE PA4108-RELATED"/>
    <property type="match status" value="1"/>
</dbReference>
<feature type="domain" description="HD-GYP" evidence="2">
    <location>
        <begin position="364"/>
        <end position="546"/>
    </location>
</feature>
<name>A0ABM6GCV2_9BACT</name>